<dbReference type="SMART" id="SM00220">
    <property type="entry name" value="S_TKc"/>
    <property type="match status" value="1"/>
</dbReference>
<protein>
    <submittedName>
        <fullName evidence="16">Malectin/receptor-like kinase family protein</fullName>
    </submittedName>
</protein>
<keyword evidence="10 14" id="KW-0472">Membrane</keyword>
<keyword evidence="5" id="KW-0732">Signal</keyword>
<evidence type="ECO:0000256" key="9">
    <source>
        <dbReference type="ARBA" id="ARBA00022989"/>
    </source>
</evidence>
<evidence type="ECO:0000256" key="5">
    <source>
        <dbReference type="ARBA" id="ARBA00022729"/>
    </source>
</evidence>
<sequence length="1152" mass="129938">MEEEENKEVHMKPSFNFFSIFILIIFLFTPSNSDSTTIDHSLSPYVNYLIDCGSSTKTQLIDGRIFKSDRETTSFLSTTEDIQVSVDFININLPPSLPPSSLPLYQTARVFTEQSSYTFYISKTGRLWIRLYFFPISNPSYNLTSFVFSVYTDHFVLLHEFSHSNNNSLVFKEYLVNVSDTRFSLKFIPKKKSFAFINAIEIVSAPDTLISDSATQVSPLGEFNGLTKSALQVSYRINVGGPTITPDGDTLSRTWEPDDSYNIFPQGSSNVSVPKKRIKYPQDSVVTVTPLIAPNSVYASGVQMKESRLLQPDFNLSWMVNVERSYSYLIRMHFCDIVSKSLDQLYFNVYINGIEVVEALDLSSETKALSTAVYKDFVLGSCNITNGSILIQVGPTYLQQSTTNAILNGFEVMKMSNSANSLDGFFSVDGKYKGPSVTSNVMKIVAIAGLVLAVISLLLLVVMYIRWLKRPLDWKESRGFSSWLLPLCPKSKKSCSANANAFDSPKNKHGGHDVHHSPRGTGRFFHFIELQRATDNFDEKRVIGYGGFGKVYLGTLDDGTNVAVKRGGGGSEQGINEFRTELKMLSKLRHRHLVSLIGFCDENSEMVLVYDYMSNGPFRSHLYNSNFSPLSWQKRLEICIGAARGLHYLHTGASQSIIHRDVKTTNILLDENYVAKVSDFGLSKAIQDKSQISTAVKGSFGYLDPEYYRSQQLTQKSDIYSFGVVLFEVLCARPVVSPTLPREQANLADWVLQQYSRDKLHKLIDQNIADTISPESYKIFVQIGVKCLADHGVDRPSMGDVLWHLEHALQQQLASSHIDTIPIDNNTNSHIHATPIDSNTNSYAIQHANEIDRNYDNLHGVTSDESDSTTPNSDLFSLIGNFQGRWQWFYRNEVYSALEISLTRKNMKECKEKFSPTWKGLESGEISTGRGKNQSSTLARPGDTRWGSHHTTLLRLDQMWSFVLVVLSMVHEDGRGPSQAAGLIEKIESFKFAFILKLMLKLFGITNELSKILQRKDLNIVLAMELINVVKDRLATLRNSDWDNLFVDVQEFCVAKGIPVPNMDEEIPVRGRSRLEGRTVTNLHHYRAEIFYVAIDKICVERDHRFSEGSNIVLGCFSCLDPKNSFFKFNVDKLARLADIYHADFSVMTVEQ</sequence>
<evidence type="ECO:0000256" key="7">
    <source>
        <dbReference type="ARBA" id="ARBA00022777"/>
    </source>
</evidence>
<reference evidence="16 18" key="1">
    <citation type="journal article" date="2011" name="Nature">
        <title>The Medicago genome provides insight into the evolution of rhizobial symbioses.</title>
        <authorList>
            <person name="Young N.D."/>
            <person name="Debelle F."/>
            <person name="Oldroyd G.E."/>
            <person name="Geurts R."/>
            <person name="Cannon S.B."/>
            <person name="Udvardi M.K."/>
            <person name="Benedito V.A."/>
            <person name="Mayer K.F."/>
            <person name="Gouzy J."/>
            <person name="Schoof H."/>
            <person name="Van de Peer Y."/>
            <person name="Proost S."/>
            <person name="Cook D.R."/>
            <person name="Meyers B.C."/>
            <person name="Spannagl M."/>
            <person name="Cheung F."/>
            <person name="De Mita S."/>
            <person name="Krishnakumar V."/>
            <person name="Gundlach H."/>
            <person name="Zhou S."/>
            <person name="Mudge J."/>
            <person name="Bharti A.K."/>
            <person name="Murray J.D."/>
            <person name="Naoumkina M.A."/>
            <person name="Rosen B."/>
            <person name="Silverstein K.A."/>
            <person name="Tang H."/>
            <person name="Rombauts S."/>
            <person name="Zhao P.X."/>
            <person name="Zhou P."/>
            <person name="Barbe V."/>
            <person name="Bardou P."/>
            <person name="Bechner M."/>
            <person name="Bellec A."/>
            <person name="Berger A."/>
            <person name="Berges H."/>
            <person name="Bidwell S."/>
            <person name="Bisseling T."/>
            <person name="Choisne N."/>
            <person name="Couloux A."/>
            <person name="Denny R."/>
            <person name="Deshpande S."/>
            <person name="Dai X."/>
            <person name="Doyle J.J."/>
            <person name="Dudez A.M."/>
            <person name="Farmer A.D."/>
            <person name="Fouteau S."/>
            <person name="Franken C."/>
            <person name="Gibelin C."/>
            <person name="Gish J."/>
            <person name="Goldstein S."/>
            <person name="Gonzalez A.J."/>
            <person name="Green P.J."/>
            <person name="Hallab A."/>
            <person name="Hartog M."/>
            <person name="Hua A."/>
            <person name="Humphray S.J."/>
            <person name="Jeong D.H."/>
            <person name="Jing Y."/>
            <person name="Jocker A."/>
            <person name="Kenton S.M."/>
            <person name="Kim D.J."/>
            <person name="Klee K."/>
            <person name="Lai H."/>
            <person name="Lang C."/>
            <person name="Lin S."/>
            <person name="Macmil S.L."/>
            <person name="Magdelenat G."/>
            <person name="Matthews L."/>
            <person name="McCorrison J."/>
            <person name="Monaghan E.L."/>
            <person name="Mun J.H."/>
            <person name="Najar F.Z."/>
            <person name="Nicholson C."/>
            <person name="Noirot C."/>
            <person name="O'Bleness M."/>
            <person name="Paule C.R."/>
            <person name="Poulain J."/>
            <person name="Prion F."/>
            <person name="Qin B."/>
            <person name="Qu C."/>
            <person name="Retzel E.F."/>
            <person name="Riddle C."/>
            <person name="Sallet E."/>
            <person name="Samain S."/>
            <person name="Samson N."/>
            <person name="Sanders I."/>
            <person name="Saurat O."/>
            <person name="Scarpelli C."/>
            <person name="Schiex T."/>
            <person name="Segurens B."/>
            <person name="Severin A.J."/>
            <person name="Sherrier D.J."/>
            <person name="Shi R."/>
            <person name="Sims S."/>
            <person name="Singer S.R."/>
            <person name="Sinharoy S."/>
            <person name="Sterck L."/>
            <person name="Viollet A."/>
            <person name="Wang B.B."/>
            <person name="Wang K."/>
            <person name="Wang M."/>
            <person name="Wang X."/>
            <person name="Warfsmann J."/>
            <person name="Weissenbach J."/>
            <person name="White D.D."/>
            <person name="White J.D."/>
            <person name="Wiley G.B."/>
            <person name="Wincker P."/>
            <person name="Xing Y."/>
            <person name="Yang L."/>
            <person name="Yao Z."/>
            <person name="Ying F."/>
            <person name="Zhai J."/>
            <person name="Zhou L."/>
            <person name="Zuber A."/>
            <person name="Denarie J."/>
            <person name="Dixon R.A."/>
            <person name="May G.D."/>
            <person name="Schwartz D.C."/>
            <person name="Rogers J."/>
            <person name="Quetier F."/>
            <person name="Town C.D."/>
            <person name="Roe B.A."/>
        </authorList>
    </citation>
    <scope>NUCLEOTIDE SEQUENCE [LARGE SCALE GENOMIC DNA]</scope>
    <source>
        <strain evidence="16">A17</strain>
        <strain evidence="17 18">cv. Jemalong A17</strain>
    </source>
</reference>
<dbReference type="InterPro" id="IPR008271">
    <property type="entry name" value="Ser/Thr_kinase_AS"/>
</dbReference>
<feature type="region of interest" description="Disordered" evidence="13">
    <location>
        <begin position="923"/>
        <end position="942"/>
    </location>
</feature>
<dbReference type="EMBL" id="CM001220">
    <property type="protein sequence ID" value="KEH31963.1"/>
    <property type="molecule type" value="Genomic_DNA"/>
</dbReference>
<keyword evidence="8 12" id="KW-0067">ATP-binding</keyword>
<evidence type="ECO:0000256" key="14">
    <source>
        <dbReference type="SAM" id="Phobius"/>
    </source>
</evidence>
<keyword evidence="3" id="KW-0808">Transferase</keyword>
<keyword evidence="9 14" id="KW-1133">Transmembrane helix</keyword>
<evidence type="ECO:0000256" key="8">
    <source>
        <dbReference type="ARBA" id="ARBA00022840"/>
    </source>
</evidence>
<evidence type="ECO:0000256" key="11">
    <source>
        <dbReference type="ARBA" id="ARBA00023180"/>
    </source>
</evidence>
<evidence type="ECO:0000256" key="1">
    <source>
        <dbReference type="ARBA" id="ARBA00004479"/>
    </source>
</evidence>
<evidence type="ECO:0000256" key="10">
    <source>
        <dbReference type="ARBA" id="ARBA00023136"/>
    </source>
</evidence>
<accession>A0A072USC5</accession>
<evidence type="ECO:0000256" key="4">
    <source>
        <dbReference type="ARBA" id="ARBA00022692"/>
    </source>
</evidence>
<dbReference type="CDD" id="cd14066">
    <property type="entry name" value="STKc_IRAK"/>
    <property type="match status" value="1"/>
</dbReference>
<feature type="binding site" evidence="12">
    <location>
        <position position="565"/>
    </location>
    <ligand>
        <name>ATP</name>
        <dbReference type="ChEBI" id="CHEBI:30616"/>
    </ligand>
</feature>
<dbReference type="GO" id="GO:0005524">
    <property type="term" value="F:ATP binding"/>
    <property type="evidence" value="ECO:0007669"/>
    <property type="project" value="UniProtKB-UniRule"/>
</dbReference>
<keyword evidence="11" id="KW-0325">Glycoprotein</keyword>
<dbReference type="GO" id="GO:0004672">
    <property type="term" value="F:protein kinase activity"/>
    <property type="evidence" value="ECO:0000318"/>
    <property type="project" value="GO_Central"/>
</dbReference>
<dbReference type="EnsemblPlants" id="KEH31963">
    <property type="protein sequence ID" value="KEH31963"/>
    <property type="gene ID" value="MTR_4g109010"/>
</dbReference>
<dbReference type="Proteomes" id="UP000002051">
    <property type="component" value="Chromosome 4"/>
</dbReference>
<evidence type="ECO:0000313" key="17">
    <source>
        <dbReference type="EnsemblPlants" id="KEH31963"/>
    </source>
</evidence>
<evidence type="ECO:0000313" key="16">
    <source>
        <dbReference type="EMBL" id="KEH31963.1"/>
    </source>
</evidence>
<reference evidence="17" key="3">
    <citation type="submission" date="2015-04" db="UniProtKB">
        <authorList>
            <consortium name="EnsemblPlants"/>
        </authorList>
    </citation>
    <scope>IDENTIFICATION</scope>
    <source>
        <strain evidence="17">cv. Jemalong A17</strain>
    </source>
</reference>
<dbReference type="Gene3D" id="3.30.200.20">
    <property type="entry name" value="Phosphorylase Kinase, domain 1"/>
    <property type="match status" value="1"/>
</dbReference>
<evidence type="ECO:0000256" key="12">
    <source>
        <dbReference type="PROSITE-ProRule" id="PRU10141"/>
    </source>
</evidence>
<dbReference type="Pfam" id="PF12819">
    <property type="entry name" value="Malectin_like"/>
    <property type="match status" value="1"/>
</dbReference>
<keyword evidence="18" id="KW-1185">Reference proteome</keyword>
<dbReference type="FunFam" id="2.60.120.430:FF:000005">
    <property type="entry name" value="Putative receptor-like protein kinase"/>
    <property type="match status" value="1"/>
</dbReference>
<dbReference type="InterPro" id="IPR000719">
    <property type="entry name" value="Prot_kinase_dom"/>
</dbReference>
<evidence type="ECO:0000256" key="13">
    <source>
        <dbReference type="SAM" id="MobiDB-lite"/>
    </source>
</evidence>
<feature type="domain" description="Protein kinase" evidence="15">
    <location>
        <begin position="537"/>
        <end position="810"/>
    </location>
</feature>
<organism evidence="16 18">
    <name type="scientific">Medicago truncatula</name>
    <name type="common">Barrel medic</name>
    <name type="synonym">Medicago tribuloides</name>
    <dbReference type="NCBI Taxonomy" id="3880"/>
    <lineage>
        <taxon>Eukaryota</taxon>
        <taxon>Viridiplantae</taxon>
        <taxon>Streptophyta</taxon>
        <taxon>Embryophyta</taxon>
        <taxon>Tracheophyta</taxon>
        <taxon>Spermatophyta</taxon>
        <taxon>Magnoliopsida</taxon>
        <taxon>eudicotyledons</taxon>
        <taxon>Gunneridae</taxon>
        <taxon>Pentapetalae</taxon>
        <taxon>rosids</taxon>
        <taxon>fabids</taxon>
        <taxon>Fabales</taxon>
        <taxon>Fabaceae</taxon>
        <taxon>Papilionoideae</taxon>
        <taxon>50 kb inversion clade</taxon>
        <taxon>NPAAA clade</taxon>
        <taxon>Hologalegina</taxon>
        <taxon>IRL clade</taxon>
        <taxon>Trifolieae</taxon>
        <taxon>Medicago</taxon>
    </lineage>
</organism>
<dbReference type="InterPro" id="IPR011009">
    <property type="entry name" value="Kinase-like_dom_sf"/>
</dbReference>
<dbReference type="AlphaFoldDB" id="A0A072USC5"/>
<dbReference type="InterPro" id="IPR001245">
    <property type="entry name" value="Ser-Thr/Tyr_kinase_cat_dom"/>
</dbReference>
<dbReference type="InterPro" id="IPR017441">
    <property type="entry name" value="Protein_kinase_ATP_BS"/>
</dbReference>
<dbReference type="Gene3D" id="1.10.510.10">
    <property type="entry name" value="Transferase(Phosphotransferase) domain 1"/>
    <property type="match status" value="1"/>
</dbReference>
<dbReference type="SUPFAM" id="SSF56112">
    <property type="entry name" value="Protein kinase-like (PK-like)"/>
    <property type="match status" value="1"/>
</dbReference>
<dbReference type="PROSITE" id="PS50011">
    <property type="entry name" value="PROTEIN_KINASE_DOM"/>
    <property type="match status" value="1"/>
</dbReference>
<dbReference type="Gene3D" id="2.60.120.430">
    <property type="entry name" value="Galactose-binding lectin"/>
    <property type="match status" value="2"/>
</dbReference>
<dbReference type="GO" id="GO:0005886">
    <property type="term" value="C:plasma membrane"/>
    <property type="evidence" value="ECO:0000318"/>
    <property type="project" value="GO_Central"/>
</dbReference>
<reference evidence="16 18" key="2">
    <citation type="journal article" date="2014" name="BMC Genomics">
        <title>An improved genome release (version Mt4.0) for the model legume Medicago truncatula.</title>
        <authorList>
            <person name="Tang H."/>
            <person name="Krishnakumar V."/>
            <person name="Bidwell S."/>
            <person name="Rosen B."/>
            <person name="Chan A."/>
            <person name="Zhou S."/>
            <person name="Gentzbittel L."/>
            <person name="Childs K.L."/>
            <person name="Yandell M."/>
            <person name="Gundlach H."/>
            <person name="Mayer K.F."/>
            <person name="Schwartz D.C."/>
            <person name="Town C.D."/>
        </authorList>
    </citation>
    <scope>GENOME REANNOTATION</scope>
    <source>
        <strain evidence="16">A17</strain>
        <strain evidence="17 18">cv. Jemalong A17</strain>
    </source>
</reference>
<gene>
    <name evidence="16" type="ordered locus">MTR_4g109010</name>
</gene>
<dbReference type="GO" id="GO:0004674">
    <property type="term" value="F:protein serine/threonine kinase activity"/>
    <property type="evidence" value="ECO:0007669"/>
    <property type="project" value="UniProtKB-KW"/>
</dbReference>
<dbReference type="PANTHER" id="PTHR45631:SF68">
    <property type="entry name" value="REPEAT FAMILY PROTEIN, PUTATIVE, EXPRESSED-RELATED"/>
    <property type="match status" value="1"/>
</dbReference>
<evidence type="ECO:0000313" key="18">
    <source>
        <dbReference type="Proteomes" id="UP000002051"/>
    </source>
</evidence>
<dbReference type="InterPro" id="IPR024788">
    <property type="entry name" value="Malectin-like_Carb-bd_dom"/>
</dbReference>
<evidence type="ECO:0000256" key="6">
    <source>
        <dbReference type="ARBA" id="ARBA00022741"/>
    </source>
</evidence>
<dbReference type="FunFam" id="1.10.510.10:FF:000252">
    <property type="entry name" value="Receptor-like protein kinase FERONIA"/>
    <property type="match status" value="1"/>
</dbReference>
<dbReference type="eggNOG" id="ENOG502QSU3">
    <property type="taxonomic scope" value="Eukaryota"/>
</dbReference>
<dbReference type="PaxDb" id="3880-AES89283"/>
<feature type="transmembrane region" description="Helical" evidence="14">
    <location>
        <begin position="444"/>
        <end position="465"/>
    </location>
</feature>
<name>A0A072USC5_MEDTR</name>
<dbReference type="Pfam" id="PF07714">
    <property type="entry name" value="PK_Tyr_Ser-Thr"/>
    <property type="match status" value="1"/>
</dbReference>
<dbReference type="PROSITE" id="PS00107">
    <property type="entry name" value="PROTEIN_KINASE_ATP"/>
    <property type="match status" value="1"/>
</dbReference>
<evidence type="ECO:0000259" key="15">
    <source>
        <dbReference type="PROSITE" id="PS50011"/>
    </source>
</evidence>
<keyword evidence="4 14" id="KW-0812">Transmembrane</keyword>
<dbReference type="FunFam" id="3.30.200.20:FF:000039">
    <property type="entry name" value="receptor-like protein kinase FERONIA"/>
    <property type="match status" value="1"/>
</dbReference>
<keyword evidence="6 12" id="KW-0547">Nucleotide-binding</keyword>
<dbReference type="PANTHER" id="PTHR45631">
    <property type="entry name" value="OS07G0107800 PROTEIN-RELATED"/>
    <property type="match status" value="1"/>
</dbReference>
<keyword evidence="7 16" id="KW-0418">Kinase</keyword>
<evidence type="ECO:0000256" key="2">
    <source>
        <dbReference type="ARBA" id="ARBA00022527"/>
    </source>
</evidence>
<keyword evidence="2" id="KW-0723">Serine/threonine-protein kinase</keyword>
<feature type="region of interest" description="Disordered" evidence="13">
    <location>
        <begin position="498"/>
        <end position="517"/>
    </location>
</feature>
<comment type="subcellular location">
    <subcellularLocation>
        <location evidence="1">Membrane</location>
        <topology evidence="1">Single-pass type I membrane protein</topology>
    </subcellularLocation>
</comment>
<dbReference type="FunFam" id="2.60.120.430:FF:000001">
    <property type="entry name" value="Receptor-like protein kinase FERONIA"/>
    <property type="match status" value="1"/>
</dbReference>
<evidence type="ECO:0000256" key="3">
    <source>
        <dbReference type="ARBA" id="ARBA00022679"/>
    </source>
</evidence>
<dbReference type="HOGENOM" id="CLU_000288_42_1_1"/>
<dbReference type="PROSITE" id="PS00108">
    <property type="entry name" value="PROTEIN_KINASE_ST"/>
    <property type="match status" value="1"/>
</dbReference>
<proteinExistence type="predicted"/>